<evidence type="ECO:0000256" key="4">
    <source>
        <dbReference type="ARBA" id="ARBA00023012"/>
    </source>
</evidence>
<dbReference type="InterPro" id="IPR001789">
    <property type="entry name" value="Sig_transdc_resp-reg_receiver"/>
</dbReference>
<keyword evidence="6 9" id="KW-0238">DNA-binding</keyword>
<keyword evidence="5 9" id="KW-0805">Transcription regulation</keyword>
<dbReference type="PROSITE" id="PS50110">
    <property type="entry name" value="RESPONSE_REGULATORY"/>
    <property type="match status" value="1"/>
</dbReference>
<dbReference type="GO" id="GO:0000156">
    <property type="term" value="F:phosphorelay response regulator activity"/>
    <property type="evidence" value="ECO:0007669"/>
    <property type="project" value="TreeGrafter"/>
</dbReference>
<keyword evidence="7 9" id="KW-0010">Activator</keyword>
<dbReference type="InterPro" id="IPR005471">
    <property type="entry name" value="Tscrpt_reg_IclR_N"/>
</dbReference>
<evidence type="ECO:0000256" key="3">
    <source>
        <dbReference type="ARBA" id="ARBA00022553"/>
    </source>
</evidence>
<name>A0A5B0EFA7_9MICC</name>
<dbReference type="Proteomes" id="UP000323856">
    <property type="component" value="Unassembled WGS sequence"/>
</dbReference>
<evidence type="ECO:0000256" key="8">
    <source>
        <dbReference type="ARBA" id="ARBA00023163"/>
    </source>
</evidence>
<dbReference type="InterPro" id="IPR036388">
    <property type="entry name" value="WH-like_DNA-bd_sf"/>
</dbReference>
<keyword evidence="3 10" id="KW-0597">Phosphoprotein</keyword>
<dbReference type="GO" id="GO:0003700">
    <property type="term" value="F:DNA-binding transcription factor activity"/>
    <property type="evidence" value="ECO:0007669"/>
    <property type="project" value="InterPro"/>
</dbReference>
<comment type="subcellular location">
    <subcellularLocation>
        <location evidence="1 9">Cytoplasm</location>
    </subcellularLocation>
</comment>
<evidence type="ECO:0000256" key="7">
    <source>
        <dbReference type="ARBA" id="ARBA00023159"/>
    </source>
</evidence>
<evidence type="ECO:0000313" key="13">
    <source>
        <dbReference type="Proteomes" id="UP000323856"/>
    </source>
</evidence>
<dbReference type="GO" id="GO:0005737">
    <property type="term" value="C:cytoplasm"/>
    <property type="evidence" value="ECO:0007669"/>
    <property type="project" value="UniProtKB-SubCell"/>
</dbReference>
<dbReference type="Gene3D" id="1.10.10.10">
    <property type="entry name" value="Winged helix-like DNA-binding domain superfamily/Winged helix DNA-binding domain"/>
    <property type="match status" value="1"/>
</dbReference>
<evidence type="ECO:0000313" key="12">
    <source>
        <dbReference type="EMBL" id="KAA0977336.1"/>
    </source>
</evidence>
<dbReference type="GO" id="GO:0003677">
    <property type="term" value="F:DNA binding"/>
    <property type="evidence" value="ECO:0007669"/>
    <property type="project" value="UniProtKB-KW"/>
</dbReference>
<dbReference type="SUPFAM" id="SSF46785">
    <property type="entry name" value="Winged helix' DNA-binding domain"/>
    <property type="match status" value="1"/>
</dbReference>
<dbReference type="RefSeq" id="WP_149619380.1">
    <property type="nucleotide sequence ID" value="NZ_VOBL01000007.1"/>
</dbReference>
<evidence type="ECO:0000256" key="1">
    <source>
        <dbReference type="ARBA" id="ARBA00004496"/>
    </source>
</evidence>
<feature type="modified residue" description="4-aspartylphosphate" evidence="10">
    <location>
        <position position="59"/>
    </location>
</feature>
<dbReference type="SMART" id="SM00448">
    <property type="entry name" value="REC"/>
    <property type="match status" value="1"/>
</dbReference>
<dbReference type="PANTHER" id="PTHR45526">
    <property type="entry name" value="TRANSCRIPTIONAL REGULATORY PROTEIN DPIA"/>
    <property type="match status" value="1"/>
</dbReference>
<keyword evidence="2 9" id="KW-0963">Cytoplasm</keyword>
<keyword evidence="8 9" id="KW-0804">Transcription</keyword>
<comment type="caution">
    <text evidence="12">The sequence shown here is derived from an EMBL/GenBank/DDBJ whole genome shotgun (WGS) entry which is preliminary data.</text>
</comment>
<dbReference type="EMBL" id="VOBL01000007">
    <property type="protein sequence ID" value="KAA0977336.1"/>
    <property type="molecule type" value="Genomic_DNA"/>
</dbReference>
<dbReference type="InterPro" id="IPR051271">
    <property type="entry name" value="2C-system_Tx_regulators"/>
</dbReference>
<dbReference type="AlphaFoldDB" id="A0A5B0EFA7"/>
<evidence type="ECO:0000256" key="9">
    <source>
        <dbReference type="PIRNR" id="PIRNR006171"/>
    </source>
</evidence>
<evidence type="ECO:0000256" key="5">
    <source>
        <dbReference type="ARBA" id="ARBA00023015"/>
    </source>
</evidence>
<evidence type="ECO:0000256" key="2">
    <source>
        <dbReference type="ARBA" id="ARBA00022490"/>
    </source>
</evidence>
<dbReference type="PANTHER" id="PTHR45526:SF1">
    <property type="entry name" value="TRANSCRIPTIONAL REGULATORY PROTEIN DCUR-RELATED"/>
    <property type="match status" value="1"/>
</dbReference>
<feature type="domain" description="Response regulatory" evidence="11">
    <location>
        <begin position="8"/>
        <end position="119"/>
    </location>
</feature>
<dbReference type="InterPro" id="IPR024187">
    <property type="entry name" value="Sig_transdc_resp-reg_cit/mal"/>
</dbReference>
<dbReference type="PIRSF" id="PIRSF006171">
    <property type="entry name" value="RR_citrat_malat"/>
    <property type="match status" value="1"/>
</dbReference>
<dbReference type="Pfam" id="PF00072">
    <property type="entry name" value="Response_reg"/>
    <property type="match status" value="1"/>
</dbReference>
<organism evidence="12 13">
    <name type="scientific">Paeniglutamicibacter gangotriensis</name>
    <dbReference type="NCBI Taxonomy" id="254787"/>
    <lineage>
        <taxon>Bacteria</taxon>
        <taxon>Bacillati</taxon>
        <taxon>Actinomycetota</taxon>
        <taxon>Actinomycetes</taxon>
        <taxon>Micrococcales</taxon>
        <taxon>Micrococcaceae</taxon>
        <taxon>Paeniglutamicibacter</taxon>
    </lineage>
</organism>
<accession>A0A5B0EFA7</accession>
<evidence type="ECO:0000259" key="11">
    <source>
        <dbReference type="PROSITE" id="PS50110"/>
    </source>
</evidence>
<dbReference type="OrthoDB" id="7187989at2"/>
<dbReference type="InterPro" id="IPR036390">
    <property type="entry name" value="WH_DNA-bd_sf"/>
</dbReference>
<sequence>MSENTDYKVLVVDDDFRVAALHAGYVDAVPGFRALAPVHDARMVPRAVAEGSPDLLLLDVYLPQGSGLDLLATLDVDAFVLSAATEVDAVRTAIRRGALGYLVKPFDPKVLASRLRGYARYRRQLEGSAGLDQQGIDRAQRALLSGEEAGVAATTPTEAAVLAAVAAAGEPATVMEVVTAVGISRATAQRYLANLVQAGSLRLELVYGSRGRPEHRYLVQD</sequence>
<dbReference type="InterPro" id="IPR011006">
    <property type="entry name" value="CheY-like_superfamily"/>
</dbReference>
<gene>
    <name evidence="12" type="ORF">FQ154_08505</name>
</gene>
<dbReference type="Pfam" id="PF09339">
    <property type="entry name" value="HTH_IclR"/>
    <property type="match status" value="1"/>
</dbReference>
<keyword evidence="4 9" id="KW-0902">Two-component regulatory system</keyword>
<evidence type="ECO:0000256" key="10">
    <source>
        <dbReference type="PROSITE-ProRule" id="PRU00169"/>
    </source>
</evidence>
<dbReference type="SUPFAM" id="SSF52172">
    <property type="entry name" value="CheY-like"/>
    <property type="match status" value="1"/>
</dbReference>
<protein>
    <recommendedName>
        <fullName evidence="9">Transcriptional regulatory protein</fullName>
    </recommendedName>
</protein>
<evidence type="ECO:0000256" key="6">
    <source>
        <dbReference type="ARBA" id="ARBA00023125"/>
    </source>
</evidence>
<dbReference type="Gene3D" id="3.40.50.2300">
    <property type="match status" value="1"/>
</dbReference>
<proteinExistence type="predicted"/>
<reference evidence="12 13" key="1">
    <citation type="submission" date="2019-07" db="EMBL/GenBank/DDBJ databases">
        <title>Analysis of the biochemical properties, biological activity and biotechnological potential of siderophores and biosurfactants produced by Antarctic psychrotolerant bacteria.</title>
        <authorList>
            <person name="Styczynski M."/>
            <person name="Krucon T."/>
            <person name="Decewicz P."/>
            <person name="Dziewit L."/>
        </authorList>
    </citation>
    <scope>NUCLEOTIDE SEQUENCE [LARGE SCALE GENOMIC DNA]</scope>
    <source>
        <strain evidence="12 13">ANT_H27</strain>
    </source>
</reference>